<organism evidence="5 6">
    <name type="scientific">Triplophysa tibetana</name>
    <dbReference type="NCBI Taxonomy" id="1572043"/>
    <lineage>
        <taxon>Eukaryota</taxon>
        <taxon>Metazoa</taxon>
        <taxon>Chordata</taxon>
        <taxon>Craniata</taxon>
        <taxon>Vertebrata</taxon>
        <taxon>Euteleostomi</taxon>
        <taxon>Actinopterygii</taxon>
        <taxon>Neopterygii</taxon>
        <taxon>Teleostei</taxon>
        <taxon>Ostariophysi</taxon>
        <taxon>Cypriniformes</taxon>
        <taxon>Nemacheilidae</taxon>
        <taxon>Triplophysa</taxon>
    </lineage>
</organism>
<feature type="compositionally biased region" description="Polar residues" evidence="4">
    <location>
        <begin position="65"/>
        <end position="80"/>
    </location>
</feature>
<dbReference type="AlphaFoldDB" id="A0A5A9PKD9"/>
<evidence type="ECO:0000313" key="6">
    <source>
        <dbReference type="Proteomes" id="UP000324632"/>
    </source>
</evidence>
<evidence type="ECO:0000256" key="1">
    <source>
        <dbReference type="ARBA" id="ARBA00009156"/>
    </source>
</evidence>
<evidence type="ECO:0000256" key="3">
    <source>
        <dbReference type="ARBA" id="ARBA00022777"/>
    </source>
</evidence>
<dbReference type="Gene3D" id="3.30.420.40">
    <property type="match status" value="1"/>
</dbReference>
<feature type="region of interest" description="Disordered" evidence="4">
    <location>
        <begin position="181"/>
        <end position="210"/>
    </location>
</feature>
<evidence type="ECO:0000256" key="2">
    <source>
        <dbReference type="ARBA" id="ARBA00022679"/>
    </source>
</evidence>
<evidence type="ECO:0000256" key="4">
    <source>
        <dbReference type="SAM" id="MobiDB-lite"/>
    </source>
</evidence>
<dbReference type="PANTHER" id="PTHR10196">
    <property type="entry name" value="SUGAR KINASE"/>
    <property type="match status" value="1"/>
</dbReference>
<proteinExistence type="inferred from homology"/>
<dbReference type="InterPro" id="IPR043129">
    <property type="entry name" value="ATPase_NBD"/>
</dbReference>
<dbReference type="EMBL" id="SOYY01000004">
    <property type="protein sequence ID" value="KAA0722273.1"/>
    <property type="molecule type" value="Genomic_DNA"/>
</dbReference>
<feature type="region of interest" description="Disordered" evidence="4">
    <location>
        <begin position="262"/>
        <end position="285"/>
    </location>
</feature>
<feature type="compositionally biased region" description="Polar residues" evidence="4">
    <location>
        <begin position="196"/>
        <end position="206"/>
    </location>
</feature>
<keyword evidence="2" id="KW-0808">Transferase</keyword>
<name>A0A5A9PKD9_9TELE</name>
<sequence>MGSGSGGGQCAALASRLVSPDNKLNVQIVNVPVHGDRGSSQNSERSYVPGQPQAGRSSEDVFNSFEETQWKQGDSCTGRQQGLEKTADEGGCQKQEKPPGGSARRGSRVKPSMPETTALGAAMVAGAAEGVRIWSLNPKDLTEVISEKFEPQINLEESELRYARWKKAVQRAMNWETTEQVNNGNGVIGGKDWHPTLTNPSSTPSGRVQDKAEVMSSVLTRGYVVPEASEISRDVCFPATQDPFGSGSCAPTGGTLEAEIQGETSTPSATFSREGTLTGRPQGEQHRAQTFTATALIGRYGTAPASSPKPDPIQGLAPTYSQSFSVLPGCTCSRSHTPLDCARQTRPHALARHRVVHTRQLLPLSNRQCVQLSRKAGLASGGAFACESTFPPSNRLGQCAIYLFFLPKHMAKKLVPHQPPFLPRHWLRIGIPSITKQAPPGGWLGRAAFPLRPGYHRAKAPSVKGYRSGLYPSFSKKALEPPDHHTGRLQFRERIELTRPGLLPSLR</sequence>
<dbReference type="GO" id="GO:0046167">
    <property type="term" value="P:glycerol-3-phosphate biosynthetic process"/>
    <property type="evidence" value="ECO:0007669"/>
    <property type="project" value="TreeGrafter"/>
</dbReference>
<comment type="caution">
    <text evidence="5">The sequence shown here is derived from an EMBL/GenBank/DDBJ whole genome shotgun (WGS) entry which is preliminary data.</text>
</comment>
<feature type="region of interest" description="Disordered" evidence="4">
    <location>
        <begin position="21"/>
        <end position="113"/>
    </location>
</feature>
<comment type="similarity">
    <text evidence="1">Belongs to the FGGY kinase family.</text>
</comment>
<dbReference type="PANTHER" id="PTHR10196:SF69">
    <property type="entry name" value="GLYCEROL KINASE"/>
    <property type="match status" value="1"/>
</dbReference>
<dbReference type="SUPFAM" id="SSF53067">
    <property type="entry name" value="Actin-like ATPase domain"/>
    <property type="match status" value="1"/>
</dbReference>
<dbReference type="Proteomes" id="UP000324632">
    <property type="component" value="Chromosome 4"/>
</dbReference>
<keyword evidence="6" id="KW-1185">Reference proteome</keyword>
<protein>
    <submittedName>
        <fullName evidence="5">Glycerol kinase</fullName>
    </submittedName>
</protein>
<reference evidence="5 6" key="1">
    <citation type="journal article" date="2019" name="Mol. Ecol. Resour.">
        <title>Chromosome-level genome assembly of Triplophysa tibetana, a fish adapted to the harsh high-altitude environment of the Tibetan Plateau.</title>
        <authorList>
            <person name="Yang X."/>
            <person name="Liu H."/>
            <person name="Ma Z."/>
            <person name="Zou Y."/>
            <person name="Zou M."/>
            <person name="Mao Y."/>
            <person name="Li X."/>
            <person name="Wang H."/>
            <person name="Chen T."/>
            <person name="Wang W."/>
            <person name="Yang R."/>
        </authorList>
    </citation>
    <scope>NUCLEOTIDE SEQUENCE [LARGE SCALE GENOMIC DNA]</scope>
    <source>
        <strain evidence="5">TTIB1903HZAU</strain>
        <tissue evidence="5">Muscle</tissue>
    </source>
</reference>
<dbReference type="GO" id="GO:0006071">
    <property type="term" value="P:glycerol metabolic process"/>
    <property type="evidence" value="ECO:0007669"/>
    <property type="project" value="TreeGrafter"/>
</dbReference>
<dbReference type="GO" id="GO:0004370">
    <property type="term" value="F:glycerol kinase activity"/>
    <property type="evidence" value="ECO:0007669"/>
    <property type="project" value="TreeGrafter"/>
</dbReference>
<feature type="compositionally biased region" description="Polar residues" evidence="4">
    <location>
        <begin position="262"/>
        <end position="275"/>
    </location>
</feature>
<dbReference type="GO" id="GO:0005739">
    <property type="term" value="C:mitochondrion"/>
    <property type="evidence" value="ECO:0007669"/>
    <property type="project" value="TreeGrafter"/>
</dbReference>
<accession>A0A5A9PKD9</accession>
<evidence type="ECO:0000313" key="5">
    <source>
        <dbReference type="EMBL" id="KAA0722273.1"/>
    </source>
</evidence>
<keyword evidence="3 5" id="KW-0418">Kinase</keyword>
<gene>
    <name evidence="5" type="ORF">E1301_Tti014653</name>
</gene>
<dbReference type="GO" id="GO:0006641">
    <property type="term" value="P:triglyceride metabolic process"/>
    <property type="evidence" value="ECO:0007669"/>
    <property type="project" value="TreeGrafter"/>
</dbReference>